<reference evidence="2 3" key="1">
    <citation type="submission" date="2019-04" db="EMBL/GenBank/DDBJ databases">
        <title>Comparative genomics and transcriptomics to analyze fruiting body development in filamentous ascomycetes.</title>
        <authorList>
            <consortium name="DOE Joint Genome Institute"/>
            <person name="Lutkenhaus R."/>
            <person name="Traeger S."/>
            <person name="Breuer J."/>
            <person name="Kuo A."/>
            <person name="Lipzen A."/>
            <person name="Pangilinan J."/>
            <person name="Dilworth D."/>
            <person name="Sandor L."/>
            <person name="Poggeler S."/>
            <person name="Barry K."/>
            <person name="Grigoriev I.V."/>
            <person name="Nowrousian M."/>
        </authorList>
    </citation>
    <scope>NUCLEOTIDE SEQUENCE [LARGE SCALE GENOMIC DNA]</scope>
    <source>
        <strain evidence="2 3">CBS 389.68</strain>
    </source>
</reference>
<accession>A0A4S2N0S4</accession>
<gene>
    <name evidence="2" type="ORF">EX30DRAFT_193419</name>
</gene>
<dbReference type="InParanoid" id="A0A4S2N0S4"/>
<evidence type="ECO:0000256" key="1">
    <source>
        <dbReference type="SAM" id="MobiDB-lite"/>
    </source>
</evidence>
<feature type="region of interest" description="Disordered" evidence="1">
    <location>
        <begin position="32"/>
        <end position="61"/>
    </location>
</feature>
<organism evidence="2 3">
    <name type="scientific">Ascodesmis nigricans</name>
    <dbReference type="NCBI Taxonomy" id="341454"/>
    <lineage>
        <taxon>Eukaryota</taxon>
        <taxon>Fungi</taxon>
        <taxon>Dikarya</taxon>
        <taxon>Ascomycota</taxon>
        <taxon>Pezizomycotina</taxon>
        <taxon>Pezizomycetes</taxon>
        <taxon>Pezizales</taxon>
        <taxon>Ascodesmidaceae</taxon>
        <taxon>Ascodesmis</taxon>
    </lineage>
</organism>
<dbReference type="AlphaFoldDB" id="A0A4S2N0S4"/>
<feature type="compositionally biased region" description="Polar residues" evidence="1">
    <location>
        <begin position="180"/>
        <end position="195"/>
    </location>
</feature>
<keyword evidence="3" id="KW-1185">Reference proteome</keyword>
<dbReference type="EMBL" id="ML220115">
    <property type="protein sequence ID" value="TGZ82631.1"/>
    <property type="molecule type" value="Genomic_DNA"/>
</dbReference>
<feature type="region of interest" description="Disordered" evidence="1">
    <location>
        <begin position="169"/>
        <end position="195"/>
    </location>
</feature>
<feature type="compositionally biased region" description="Low complexity" evidence="1">
    <location>
        <begin position="169"/>
        <end position="179"/>
    </location>
</feature>
<sequence>MVMQSFVSPHAVVVTTHLVHHELPRPHIDALHSRLHHSPPPSSRSLLSPQPHPPHNSIPPYILATYRHPEPNPHPHWDNRRTATHNSFTIPRRLTISDFFGSQTVDINESTLELARCSIRRKEESVLVSAVTVSKMLVPVPVLVREPLGKPHSEAAHWHCSRSRFPLSPSHSISSAESPATATDTDTYSSPHRHT</sequence>
<protein>
    <submittedName>
        <fullName evidence="2">Uncharacterized protein</fullName>
    </submittedName>
</protein>
<evidence type="ECO:0000313" key="3">
    <source>
        <dbReference type="Proteomes" id="UP000298138"/>
    </source>
</evidence>
<name>A0A4S2N0S4_9PEZI</name>
<proteinExistence type="predicted"/>
<dbReference type="Proteomes" id="UP000298138">
    <property type="component" value="Unassembled WGS sequence"/>
</dbReference>
<evidence type="ECO:0000313" key="2">
    <source>
        <dbReference type="EMBL" id="TGZ82631.1"/>
    </source>
</evidence>